<feature type="compositionally biased region" description="Low complexity" evidence="1">
    <location>
        <begin position="144"/>
        <end position="157"/>
    </location>
</feature>
<reference evidence="2" key="1">
    <citation type="submission" date="2021-05" db="EMBL/GenBank/DDBJ databases">
        <title>Comparative genomics of three Colletotrichum scovillei strains and genetic complementation revealed genes involved fungal growth and virulence on chili pepper.</title>
        <authorList>
            <person name="Hsieh D.-K."/>
            <person name="Chuang S.-C."/>
            <person name="Chen C.-Y."/>
            <person name="Chao Y.-T."/>
            <person name="Lu M.-Y.J."/>
            <person name="Lee M.-H."/>
            <person name="Shih M.-C."/>
        </authorList>
    </citation>
    <scope>NUCLEOTIDE SEQUENCE</scope>
    <source>
        <strain evidence="2">Coll-153</strain>
    </source>
</reference>
<dbReference type="EMBL" id="JAESDN010000001">
    <property type="protein sequence ID" value="KAG7059431.1"/>
    <property type="molecule type" value="Genomic_DNA"/>
</dbReference>
<accession>A0A9P7RJB9</accession>
<evidence type="ECO:0000256" key="1">
    <source>
        <dbReference type="SAM" id="MobiDB-lite"/>
    </source>
</evidence>
<feature type="region of interest" description="Disordered" evidence="1">
    <location>
        <begin position="330"/>
        <end position="363"/>
    </location>
</feature>
<name>A0A9P7RJB9_9PEZI</name>
<organism evidence="2 3">
    <name type="scientific">Colletotrichum scovillei</name>
    <dbReference type="NCBI Taxonomy" id="1209932"/>
    <lineage>
        <taxon>Eukaryota</taxon>
        <taxon>Fungi</taxon>
        <taxon>Dikarya</taxon>
        <taxon>Ascomycota</taxon>
        <taxon>Pezizomycotina</taxon>
        <taxon>Sordariomycetes</taxon>
        <taxon>Hypocreomycetidae</taxon>
        <taxon>Glomerellales</taxon>
        <taxon>Glomerellaceae</taxon>
        <taxon>Colletotrichum</taxon>
        <taxon>Colletotrichum acutatum species complex</taxon>
    </lineage>
</organism>
<dbReference type="Proteomes" id="UP000699042">
    <property type="component" value="Unassembled WGS sequence"/>
</dbReference>
<gene>
    <name evidence="2" type="ORF">JMJ77_006794</name>
</gene>
<keyword evidence="3" id="KW-1185">Reference proteome</keyword>
<dbReference type="AlphaFoldDB" id="A0A9P7RJB9"/>
<feature type="region of interest" description="Disordered" evidence="1">
    <location>
        <begin position="118"/>
        <end position="181"/>
    </location>
</feature>
<proteinExistence type="predicted"/>
<evidence type="ECO:0000313" key="3">
    <source>
        <dbReference type="Proteomes" id="UP000699042"/>
    </source>
</evidence>
<sequence>MDKAPCIPRTPPHDMQMVSIELSDGSNWRYSAPECGDIVRLVPTYRKLSELRRRTRLSTCLRRFELKTEMERSYAFQVHINYRNRARTQTILLVTAAEQRRFGCQRCRDRNLACTYSNTLPQRRRKGGRPPALHKSATPREITPSTSEEPPMMVPSESPKERLKSAHPEQLSEPKCVSNGAASDQILSPERAEIDMDSQSTNLLIQTPTFVGSGQSPSALLEEESSGTPPDFEDLALPDYMESDLHEFDMDDLQLLDAEINLSEQEAEGHDLSKAFASSTTPFNVQITRETSFARSSSSSDDSQWNAIRRSKSNHLRDDTSHDISHDFVAPKRAPSSLSSHGISSTVPFTPHHHPHSFPLNAPSPLLVNRSHGSPITGPGSQTSVAATAPCRCVGVTLNLLEKMQTQSKVTTFCMAETSLHLLKKSITQCRSISHCSSCRNRSRVMTFSILLAEKIMAILEDIASVWECASQASNLGDDGRIEAYGHAHRWIPVLLGQYQIDTVHERCEIFGFLILLQVRQLGGFLESLRMSVDRQRWAPHQNSLRPICLRLEELQEALSGHT</sequence>
<protein>
    <submittedName>
        <fullName evidence="2">NmrA-like family protein</fullName>
    </submittedName>
</protein>
<comment type="caution">
    <text evidence="2">The sequence shown here is derived from an EMBL/GenBank/DDBJ whole genome shotgun (WGS) entry which is preliminary data.</text>
</comment>
<feature type="compositionally biased region" description="Basic and acidic residues" evidence="1">
    <location>
        <begin position="158"/>
        <end position="172"/>
    </location>
</feature>
<evidence type="ECO:0000313" key="2">
    <source>
        <dbReference type="EMBL" id="KAG7059431.1"/>
    </source>
</evidence>